<protein>
    <submittedName>
        <fullName evidence="4">Peptidoglycan glycosyltransferase</fullName>
    </submittedName>
</protein>
<dbReference type="STRING" id="1009370.ALO_14622"/>
<feature type="transmembrane region" description="Helical" evidence="1">
    <location>
        <begin position="12"/>
        <end position="31"/>
    </location>
</feature>
<dbReference type="InterPro" id="IPR050515">
    <property type="entry name" value="Beta-lactam/transpept"/>
</dbReference>
<organism evidence="4 5">
    <name type="scientific">Acetonema longum DSM 6540</name>
    <dbReference type="NCBI Taxonomy" id="1009370"/>
    <lineage>
        <taxon>Bacteria</taxon>
        <taxon>Bacillati</taxon>
        <taxon>Bacillota</taxon>
        <taxon>Negativicutes</taxon>
        <taxon>Acetonemataceae</taxon>
        <taxon>Acetonema</taxon>
    </lineage>
</organism>
<feature type="domain" description="Penicillin-binding protein transpeptidase" evidence="2">
    <location>
        <begin position="157"/>
        <end position="461"/>
    </location>
</feature>
<dbReference type="Proteomes" id="UP000003240">
    <property type="component" value="Unassembled WGS sequence"/>
</dbReference>
<dbReference type="RefSeq" id="WP_004573498.1">
    <property type="nucleotide sequence ID" value="NZ_AFGF01000126.1"/>
</dbReference>
<keyword evidence="5" id="KW-1185">Reference proteome</keyword>
<evidence type="ECO:0000256" key="1">
    <source>
        <dbReference type="SAM" id="Phobius"/>
    </source>
</evidence>
<keyword evidence="1" id="KW-1133">Transmembrane helix</keyword>
<dbReference type="SUPFAM" id="SSF56519">
    <property type="entry name" value="Penicillin binding protein dimerisation domain"/>
    <property type="match status" value="1"/>
</dbReference>
<dbReference type="InterPro" id="IPR054120">
    <property type="entry name" value="PBPA_dimer"/>
</dbReference>
<evidence type="ECO:0000313" key="4">
    <source>
        <dbReference type="EMBL" id="EGO63257.1"/>
    </source>
</evidence>
<gene>
    <name evidence="4" type="ORF">ALO_14622</name>
</gene>
<evidence type="ECO:0000259" key="2">
    <source>
        <dbReference type="Pfam" id="PF00905"/>
    </source>
</evidence>
<proteinExistence type="predicted"/>
<dbReference type="Pfam" id="PF00905">
    <property type="entry name" value="Transpeptidase"/>
    <property type="match status" value="1"/>
</dbReference>
<dbReference type="PANTHER" id="PTHR30627:SF24">
    <property type="entry name" value="PENICILLIN-BINDING PROTEIN 4B"/>
    <property type="match status" value="1"/>
</dbReference>
<dbReference type="OrthoDB" id="9770103at2"/>
<dbReference type="SUPFAM" id="SSF56601">
    <property type="entry name" value="beta-lactamase/transpeptidase-like"/>
    <property type="match status" value="1"/>
</dbReference>
<keyword evidence="4" id="KW-0808">Transferase</keyword>
<dbReference type="InterPro" id="IPR036138">
    <property type="entry name" value="PBP_dimer_sf"/>
</dbReference>
<dbReference type="GO" id="GO:0008658">
    <property type="term" value="F:penicillin binding"/>
    <property type="evidence" value="ECO:0007669"/>
    <property type="project" value="InterPro"/>
</dbReference>
<reference evidence="4 5" key="1">
    <citation type="journal article" date="2011" name="EMBO J.">
        <title>Structural diversity of bacterial flagellar motors.</title>
        <authorList>
            <person name="Chen S."/>
            <person name="Beeby M."/>
            <person name="Murphy G.E."/>
            <person name="Leadbetter J.R."/>
            <person name="Hendrixson D.R."/>
            <person name="Briegel A."/>
            <person name="Li Z."/>
            <person name="Shi J."/>
            <person name="Tocheva E.I."/>
            <person name="Muller A."/>
            <person name="Dobro M.J."/>
            <person name="Jensen G.J."/>
        </authorList>
    </citation>
    <scope>NUCLEOTIDE SEQUENCE [LARGE SCALE GENOMIC DNA]</scope>
    <source>
        <strain evidence="4 5">DSM 6540</strain>
    </source>
</reference>
<dbReference type="InterPro" id="IPR001460">
    <property type="entry name" value="PCN-bd_Tpept"/>
</dbReference>
<accession>F7NLF2</accession>
<dbReference type="Gene3D" id="3.40.710.10">
    <property type="entry name" value="DD-peptidase/beta-lactamase superfamily"/>
    <property type="match status" value="1"/>
</dbReference>
<dbReference type="GO" id="GO:0016740">
    <property type="term" value="F:transferase activity"/>
    <property type="evidence" value="ECO:0007669"/>
    <property type="project" value="UniProtKB-KW"/>
</dbReference>
<keyword evidence="1" id="KW-0472">Membrane</keyword>
<sequence>MHHISKNTKKVAYFILTAMVILLAYVVYLQAVRGYELSTHALNKRSTQLSQRVARGNIQDKNGAVLASSERTSDHTYVRHYPYGPIAAFITGYYSAKLGKTAIESRYDGYLSGMVSPERHWGALSNLLAGSEGNTVWTTIDAGLQNEAYRALGSHRGAVIVLDPRSGAILAMVSKPGFDPNGIEKQWDTISKAENGMLLNRVVQGLYPPGSIMKIVVAEAALSNKVADLKTDFVCEGSLSIPPDYVLYESNHQVHGKLHLQEALAYSCNVTFGSLALKLGRTRMAKTFERYGFHRNLTELDQGKSHLPEFQQLGDGDLAQTGIGQGPLLVTPLHMVMATAAIANHGVTMKPYLVSKVTSPQQEIRFEHKNEVWAKVTTKDIAMQVNGMMVAAVEKGTASRARISSVKVAGKTGTAENPHGASHAWFVGFAPADDPRIAIAVIAENAGAGGTVATPIARQVILQALK</sequence>
<dbReference type="GO" id="GO:0071555">
    <property type="term" value="P:cell wall organization"/>
    <property type="evidence" value="ECO:0007669"/>
    <property type="project" value="TreeGrafter"/>
</dbReference>
<dbReference type="eggNOG" id="COG0768">
    <property type="taxonomic scope" value="Bacteria"/>
</dbReference>
<dbReference type="Gene3D" id="3.90.1310.10">
    <property type="entry name" value="Penicillin-binding protein 2a (Domain 2)"/>
    <property type="match status" value="1"/>
</dbReference>
<dbReference type="AlphaFoldDB" id="F7NLF2"/>
<dbReference type="Pfam" id="PF21922">
    <property type="entry name" value="PBP_dimer_2"/>
    <property type="match status" value="1"/>
</dbReference>
<dbReference type="InterPro" id="IPR012338">
    <property type="entry name" value="Beta-lactam/transpept-like"/>
</dbReference>
<evidence type="ECO:0000313" key="5">
    <source>
        <dbReference type="Proteomes" id="UP000003240"/>
    </source>
</evidence>
<dbReference type="GO" id="GO:0071972">
    <property type="term" value="F:peptidoglycan L,D-transpeptidase activity"/>
    <property type="evidence" value="ECO:0007669"/>
    <property type="project" value="TreeGrafter"/>
</dbReference>
<name>F7NLF2_9FIRM</name>
<keyword evidence="1" id="KW-0812">Transmembrane</keyword>
<comment type="caution">
    <text evidence="4">The sequence shown here is derived from an EMBL/GenBank/DDBJ whole genome shotgun (WGS) entry which is preliminary data.</text>
</comment>
<feature type="domain" description="Penicillin binding protein A dimerisation" evidence="3">
    <location>
        <begin position="55"/>
        <end position="132"/>
    </location>
</feature>
<dbReference type="PANTHER" id="PTHR30627">
    <property type="entry name" value="PEPTIDOGLYCAN D,D-TRANSPEPTIDASE"/>
    <property type="match status" value="1"/>
</dbReference>
<dbReference type="GO" id="GO:0005886">
    <property type="term" value="C:plasma membrane"/>
    <property type="evidence" value="ECO:0007669"/>
    <property type="project" value="TreeGrafter"/>
</dbReference>
<evidence type="ECO:0000259" key="3">
    <source>
        <dbReference type="Pfam" id="PF21922"/>
    </source>
</evidence>
<dbReference type="EMBL" id="AFGF01000126">
    <property type="protein sequence ID" value="EGO63257.1"/>
    <property type="molecule type" value="Genomic_DNA"/>
</dbReference>